<comment type="caution">
    <text evidence="12">The sequence shown here is derived from an EMBL/GenBank/DDBJ whole genome shotgun (WGS) entry which is preliminary data.</text>
</comment>
<reference evidence="12 13" key="1">
    <citation type="submission" date="2018-04" db="EMBL/GenBank/DDBJ databases">
        <authorList>
            <person name="Zhang X."/>
            <person name="Yuan J."/>
            <person name="Li F."/>
            <person name="Xiang J."/>
        </authorList>
    </citation>
    <scope>NUCLEOTIDE SEQUENCE [LARGE SCALE GENOMIC DNA]</scope>
    <source>
        <tissue evidence="12">Muscle</tissue>
    </source>
</reference>
<dbReference type="EMBL" id="QCYY01001084">
    <property type="protein sequence ID" value="ROT80705.1"/>
    <property type="molecule type" value="Genomic_DNA"/>
</dbReference>
<keyword evidence="5 8" id="KW-0406">Ion transport</keyword>
<evidence type="ECO:0000256" key="6">
    <source>
        <dbReference type="ARBA" id="ARBA00023136"/>
    </source>
</evidence>
<feature type="compositionally biased region" description="Low complexity" evidence="9">
    <location>
        <begin position="349"/>
        <end position="366"/>
    </location>
</feature>
<feature type="transmembrane region" description="Helical" evidence="10">
    <location>
        <begin position="159"/>
        <end position="181"/>
    </location>
</feature>
<comment type="similarity">
    <text evidence="8">Belongs to the two pore domain potassium channel (TC 1.A.1.8) family.</text>
</comment>
<feature type="region of interest" description="Disordered" evidence="9">
    <location>
        <begin position="399"/>
        <end position="451"/>
    </location>
</feature>
<dbReference type="STRING" id="6689.A0A423TW75"/>
<evidence type="ECO:0000259" key="11">
    <source>
        <dbReference type="Pfam" id="PF07885"/>
    </source>
</evidence>
<keyword evidence="7 8" id="KW-0407">Ion channel</keyword>
<feature type="region of interest" description="Disordered" evidence="9">
    <location>
        <begin position="269"/>
        <end position="296"/>
    </location>
</feature>
<comment type="subcellular location">
    <subcellularLocation>
        <location evidence="1">Membrane</location>
        <topology evidence="1">Multi-pass membrane protein</topology>
    </subcellularLocation>
</comment>
<accession>A0A423TW75</accession>
<dbReference type="AlphaFoldDB" id="A0A423TW75"/>
<evidence type="ECO:0000256" key="1">
    <source>
        <dbReference type="ARBA" id="ARBA00004141"/>
    </source>
</evidence>
<feature type="transmembrane region" description="Helical" evidence="10">
    <location>
        <begin position="126"/>
        <end position="147"/>
    </location>
</feature>
<dbReference type="Gene3D" id="1.10.287.70">
    <property type="match status" value="2"/>
</dbReference>
<dbReference type="OrthoDB" id="297496at2759"/>
<dbReference type="SUPFAM" id="SSF81324">
    <property type="entry name" value="Voltage-gated potassium channels"/>
    <property type="match status" value="2"/>
</dbReference>
<evidence type="ECO:0000256" key="3">
    <source>
        <dbReference type="ARBA" id="ARBA00022692"/>
    </source>
</evidence>
<evidence type="ECO:0000256" key="9">
    <source>
        <dbReference type="SAM" id="MobiDB-lite"/>
    </source>
</evidence>
<evidence type="ECO:0000256" key="8">
    <source>
        <dbReference type="RuleBase" id="RU003857"/>
    </source>
</evidence>
<keyword evidence="3 8" id="KW-0812">Transmembrane</keyword>
<dbReference type="GO" id="GO:0022841">
    <property type="term" value="F:potassium ion leak channel activity"/>
    <property type="evidence" value="ECO:0007669"/>
    <property type="project" value="TreeGrafter"/>
</dbReference>
<dbReference type="PANTHER" id="PTHR11003:SF352">
    <property type="entry name" value="BCDNA.GH04802-RELATED"/>
    <property type="match status" value="1"/>
</dbReference>
<evidence type="ECO:0000313" key="13">
    <source>
        <dbReference type="Proteomes" id="UP000283509"/>
    </source>
</evidence>
<reference evidence="12 13" key="2">
    <citation type="submission" date="2019-01" db="EMBL/GenBank/DDBJ databases">
        <title>The decoding of complex shrimp genome reveals the adaptation for benthos swimmer, frequently molting mechanism and breeding impact on genome.</title>
        <authorList>
            <person name="Sun Y."/>
            <person name="Gao Y."/>
            <person name="Yu Y."/>
        </authorList>
    </citation>
    <scope>NUCLEOTIDE SEQUENCE [LARGE SCALE GENOMIC DNA]</scope>
    <source>
        <tissue evidence="12">Muscle</tissue>
    </source>
</reference>
<dbReference type="PRINTS" id="PR01333">
    <property type="entry name" value="2POREKCHANEL"/>
</dbReference>
<dbReference type="Proteomes" id="UP000283509">
    <property type="component" value="Unassembled WGS sequence"/>
</dbReference>
<feature type="compositionally biased region" description="Polar residues" evidence="9">
    <location>
        <begin position="400"/>
        <end position="442"/>
    </location>
</feature>
<feature type="transmembrane region" description="Helical" evidence="10">
    <location>
        <begin position="606"/>
        <end position="628"/>
    </location>
</feature>
<evidence type="ECO:0000256" key="2">
    <source>
        <dbReference type="ARBA" id="ARBA00022448"/>
    </source>
</evidence>
<feature type="transmembrane region" description="Helical" evidence="10">
    <location>
        <begin position="20"/>
        <end position="41"/>
    </location>
</feature>
<feature type="transmembrane region" description="Helical" evidence="10">
    <location>
        <begin position="550"/>
        <end position="568"/>
    </location>
</feature>
<dbReference type="InterPro" id="IPR003280">
    <property type="entry name" value="2pore_dom_K_chnl"/>
</dbReference>
<keyword evidence="4 10" id="KW-1133">Transmembrane helix</keyword>
<dbReference type="InterPro" id="IPR013099">
    <property type="entry name" value="K_chnl_dom"/>
</dbReference>
<feature type="transmembrane region" description="Helical" evidence="10">
    <location>
        <begin position="574"/>
        <end position="594"/>
    </location>
</feature>
<keyword evidence="2 8" id="KW-0813">Transport</keyword>
<evidence type="ECO:0000256" key="10">
    <source>
        <dbReference type="SAM" id="Phobius"/>
    </source>
</evidence>
<feature type="domain" description="Potassium channel" evidence="11">
    <location>
        <begin position="561"/>
        <end position="633"/>
    </location>
</feature>
<feature type="domain" description="Potassium channel" evidence="11">
    <location>
        <begin position="121"/>
        <end position="180"/>
    </location>
</feature>
<proteinExistence type="inferred from homology"/>
<dbReference type="GO" id="GO:0015271">
    <property type="term" value="F:outward rectifier potassium channel activity"/>
    <property type="evidence" value="ECO:0007669"/>
    <property type="project" value="TreeGrafter"/>
</dbReference>
<keyword evidence="13" id="KW-1185">Reference proteome</keyword>
<evidence type="ECO:0000256" key="7">
    <source>
        <dbReference type="ARBA" id="ARBA00023303"/>
    </source>
</evidence>
<evidence type="ECO:0000256" key="5">
    <source>
        <dbReference type="ARBA" id="ARBA00023065"/>
    </source>
</evidence>
<feature type="region of interest" description="Disordered" evidence="9">
    <location>
        <begin position="349"/>
        <end position="380"/>
    </location>
</feature>
<gene>
    <name evidence="12" type="ORF">C7M84_000556</name>
</gene>
<dbReference type="GO" id="GO:0005886">
    <property type="term" value="C:plasma membrane"/>
    <property type="evidence" value="ECO:0007669"/>
    <property type="project" value="TreeGrafter"/>
</dbReference>
<sequence>MGKCSWTGFVRAVKQVITFVFSHVGLCAFVAGYSVAGAFLFRQLEQDKVDEYYDSTINRNDCFGKLYNITEEVGVQLNGSHWRDLLASAAWQERVLQQLEAFEEDLVESVRNQTYDQGPEEQKKRWSVIGSLFYCVTVITTIGYGHVSPRTNTGKMVTIVYALFGIPLMLLCLTNIGNSMATSFRFMYHRMCCWYCRKKKDEDGAESSSMLQNPRFIDIFCFSRVLIGTYLQWHGGTSHPCPYTPPPKYKPNRRNMLISPPISATIHRGSDNPLKAPSLDSPSPSPGPPATRALPFPSQTHVLLPDMEANRIVAECAAYTKTHIPGFVVSLDPASSDCHDYDMVTVSTRLSPSVSTRPSPTASSRPTPEPSSPRARETPAEWALARENGGPHIVIESEMEQPSSNHSTRPGSPTFTTSTHHASNTSLTSIASRPCNQRTSSPFLGATLSGVRDLDAPPYHRVVERPPRSPGKTLVVYNTLSGDALLEQSKIVRKMALMNKGGFGQVRTDATTVFTDPISGQAVDGDMLGLNYRPIPPDTSDAENRVPIPIVLGFVASYLGIGSLLFVWLEGWSMLDACYFCFITLSTIGFGDFVPGKSLGYETQEAQIKLVTGSIYLVLGLAVLAMSFNLVQEEVVLKCKAFANWIGLLKD</sequence>
<organism evidence="12 13">
    <name type="scientific">Penaeus vannamei</name>
    <name type="common">Whiteleg shrimp</name>
    <name type="synonym">Litopenaeus vannamei</name>
    <dbReference type="NCBI Taxonomy" id="6689"/>
    <lineage>
        <taxon>Eukaryota</taxon>
        <taxon>Metazoa</taxon>
        <taxon>Ecdysozoa</taxon>
        <taxon>Arthropoda</taxon>
        <taxon>Crustacea</taxon>
        <taxon>Multicrustacea</taxon>
        <taxon>Malacostraca</taxon>
        <taxon>Eumalacostraca</taxon>
        <taxon>Eucarida</taxon>
        <taxon>Decapoda</taxon>
        <taxon>Dendrobranchiata</taxon>
        <taxon>Penaeoidea</taxon>
        <taxon>Penaeidae</taxon>
        <taxon>Penaeus</taxon>
    </lineage>
</organism>
<dbReference type="Pfam" id="PF07885">
    <property type="entry name" value="Ion_trans_2"/>
    <property type="match status" value="2"/>
</dbReference>
<keyword evidence="6 10" id="KW-0472">Membrane</keyword>
<dbReference type="PANTHER" id="PTHR11003">
    <property type="entry name" value="POTASSIUM CHANNEL, SUBFAMILY K"/>
    <property type="match status" value="1"/>
</dbReference>
<name>A0A423TW75_PENVA</name>
<evidence type="ECO:0000313" key="12">
    <source>
        <dbReference type="EMBL" id="ROT80705.1"/>
    </source>
</evidence>
<evidence type="ECO:0000256" key="4">
    <source>
        <dbReference type="ARBA" id="ARBA00022989"/>
    </source>
</evidence>
<dbReference type="GO" id="GO:0030322">
    <property type="term" value="P:stabilization of membrane potential"/>
    <property type="evidence" value="ECO:0007669"/>
    <property type="project" value="TreeGrafter"/>
</dbReference>
<protein>
    <submittedName>
        <fullName evidence="12">Potassium channel subfamily K member 9</fullName>
    </submittedName>
</protein>